<gene>
    <name evidence="1" type="ORF">SPHINGO8BC_60423</name>
</gene>
<dbReference type="AlphaFoldDB" id="A0A654DIL2"/>
<dbReference type="Proteomes" id="UP000432350">
    <property type="component" value="Unassembled WGS sequence"/>
</dbReference>
<protein>
    <submittedName>
        <fullName evidence="1">Uncharacterized protein</fullName>
    </submittedName>
</protein>
<sequence length="40" mass="4799">MEKFLYEMVNIARPDGYAKVIAEFSSKFIRQTMFKPKNRL</sequence>
<evidence type="ECO:0000313" key="2">
    <source>
        <dbReference type="Proteomes" id="UP000432350"/>
    </source>
</evidence>
<accession>A0A654DIL2</accession>
<organism evidence="1 2">
    <name type="scientific">Sphingobacterium multivorum</name>
    <dbReference type="NCBI Taxonomy" id="28454"/>
    <lineage>
        <taxon>Bacteria</taxon>
        <taxon>Pseudomonadati</taxon>
        <taxon>Bacteroidota</taxon>
        <taxon>Sphingobacteriia</taxon>
        <taxon>Sphingobacteriales</taxon>
        <taxon>Sphingobacteriaceae</taxon>
        <taxon>Sphingobacterium</taxon>
    </lineage>
</organism>
<reference evidence="1 2" key="1">
    <citation type="submission" date="2019-10" db="EMBL/GenBank/DDBJ databases">
        <authorList>
            <person name="Karimi E."/>
        </authorList>
    </citation>
    <scope>NUCLEOTIDE SEQUENCE [LARGE SCALE GENOMIC DNA]</scope>
    <source>
        <strain evidence="1">Sphingobacterium sp. 8BC</strain>
    </source>
</reference>
<name>A0A654DIL2_SPHMU</name>
<dbReference type="EMBL" id="CABWMV010000025">
    <property type="protein sequence ID" value="VXD05172.1"/>
    <property type="molecule type" value="Genomic_DNA"/>
</dbReference>
<proteinExistence type="predicted"/>
<evidence type="ECO:0000313" key="1">
    <source>
        <dbReference type="EMBL" id="VXD05172.1"/>
    </source>
</evidence>